<evidence type="ECO:0000313" key="2">
    <source>
        <dbReference type="Proteomes" id="UP001500631"/>
    </source>
</evidence>
<accession>A0ABP9MMT9</accession>
<dbReference type="InterPro" id="IPR011990">
    <property type="entry name" value="TPR-like_helical_dom_sf"/>
</dbReference>
<sequence>MDDINFWDGWKRDTSIEKNVFTVVNNSRLSAPELIKYASNDNAEYAFYVGLLYYVGYRSHAGFPFQRNHKKALEFFQRVSSYGYLSPYVNYYMGMILWNGYDGAPMNKMRAKTLLARADTPESFLMLATINQDNPNEQLVWYKKLAYTDDWRAILTVAHWYNIGKGTIKNNGESYYWYSKACAQRIAFACTKLTILRP</sequence>
<protein>
    <recommendedName>
        <fullName evidence="3">Sel1 repeat family protein</fullName>
    </recommendedName>
</protein>
<gene>
    <name evidence="1" type="ORF">GCM10023338_09850</name>
</gene>
<evidence type="ECO:0008006" key="3">
    <source>
        <dbReference type="Google" id="ProtNLM"/>
    </source>
</evidence>
<evidence type="ECO:0000313" key="1">
    <source>
        <dbReference type="EMBL" id="GAA5097958.1"/>
    </source>
</evidence>
<dbReference type="Proteomes" id="UP001500631">
    <property type="component" value="Unassembled WGS sequence"/>
</dbReference>
<dbReference type="Gene3D" id="1.25.40.10">
    <property type="entry name" value="Tetratricopeptide repeat domain"/>
    <property type="match status" value="2"/>
</dbReference>
<proteinExistence type="predicted"/>
<reference evidence="2" key="1">
    <citation type="journal article" date="2019" name="Int. J. Syst. Evol. Microbiol.">
        <title>The Global Catalogue of Microorganisms (GCM) 10K type strain sequencing project: providing services to taxonomists for standard genome sequencing and annotation.</title>
        <authorList>
            <consortium name="The Broad Institute Genomics Platform"/>
            <consortium name="The Broad Institute Genome Sequencing Center for Infectious Disease"/>
            <person name="Wu L."/>
            <person name="Ma J."/>
        </authorList>
    </citation>
    <scope>NUCLEOTIDE SEQUENCE [LARGE SCALE GENOMIC DNA]</scope>
    <source>
        <strain evidence="2">JCM 18424</strain>
    </source>
</reference>
<keyword evidence="2" id="KW-1185">Reference proteome</keyword>
<dbReference type="SUPFAM" id="SSF81901">
    <property type="entry name" value="HCP-like"/>
    <property type="match status" value="1"/>
</dbReference>
<dbReference type="EMBL" id="BAABKE010000003">
    <property type="protein sequence ID" value="GAA5097958.1"/>
    <property type="molecule type" value="Genomic_DNA"/>
</dbReference>
<name>A0ABP9MMT9_9GAMM</name>
<organism evidence="1 2">
    <name type="scientific">Wohlfahrtiimonas larvae</name>
    <dbReference type="NCBI Taxonomy" id="1157986"/>
    <lineage>
        <taxon>Bacteria</taxon>
        <taxon>Pseudomonadati</taxon>
        <taxon>Pseudomonadota</taxon>
        <taxon>Gammaproteobacteria</taxon>
        <taxon>Cardiobacteriales</taxon>
        <taxon>Ignatzschineriaceae</taxon>
        <taxon>Wohlfahrtiimonas</taxon>
    </lineage>
</organism>
<comment type="caution">
    <text evidence="1">The sequence shown here is derived from an EMBL/GenBank/DDBJ whole genome shotgun (WGS) entry which is preliminary data.</text>
</comment>